<dbReference type="Proteomes" id="UP000632535">
    <property type="component" value="Unassembled WGS sequence"/>
</dbReference>
<feature type="region of interest" description="Disordered" evidence="2">
    <location>
        <begin position="297"/>
        <end position="346"/>
    </location>
</feature>
<feature type="coiled-coil region" evidence="1">
    <location>
        <begin position="198"/>
        <end position="225"/>
    </location>
</feature>
<name>A0ABQ2B7G5_9MICO</name>
<dbReference type="RefSeq" id="WP_188523724.1">
    <property type="nucleotide sequence ID" value="NZ_BMDG01000006.1"/>
</dbReference>
<comment type="caution">
    <text evidence="6">The sequence shown here is derived from an EMBL/GenBank/DDBJ whole genome shotgun (WGS) entry which is preliminary data.</text>
</comment>
<feature type="transmembrane region" description="Helical" evidence="3">
    <location>
        <begin position="267"/>
        <end position="288"/>
    </location>
</feature>
<evidence type="ECO:0000256" key="4">
    <source>
        <dbReference type="SAM" id="SignalP"/>
    </source>
</evidence>
<keyword evidence="1" id="KW-0175">Coiled coil</keyword>
<keyword evidence="3" id="KW-0472">Membrane</keyword>
<feature type="signal peptide" evidence="4">
    <location>
        <begin position="1"/>
        <end position="28"/>
    </location>
</feature>
<feature type="region of interest" description="Disordered" evidence="2">
    <location>
        <begin position="35"/>
        <end position="56"/>
    </location>
</feature>
<dbReference type="Pfam" id="PF14257">
    <property type="entry name" value="DUF4349"/>
    <property type="match status" value="1"/>
</dbReference>
<evidence type="ECO:0000256" key="1">
    <source>
        <dbReference type="SAM" id="Coils"/>
    </source>
</evidence>
<keyword evidence="7" id="KW-1185">Reference proteome</keyword>
<proteinExistence type="predicted"/>
<dbReference type="EMBL" id="BMDG01000006">
    <property type="protein sequence ID" value="GGI08571.1"/>
    <property type="molecule type" value="Genomic_DNA"/>
</dbReference>
<protein>
    <recommendedName>
        <fullName evidence="5">DUF4349 domain-containing protein</fullName>
    </recommendedName>
</protein>
<sequence>MSTTARRAGTRRAAPLAWLCAPLVLVLAACSGPGAGEGSSGSSRAGETSAGAVEDAGGEVADEGAALGEAASEGTAATDDREIITTGHATVVVDDPSAAAAELARLVEQAGGRVERRSESAGGADEPGSASMTFRIPSDRMTSAVEALDGIGDVQDVQQDSVDVTGEAQDLDARIAALNTSTGRLRELMADAASTGDLLEVEQELSERQAELDSLTAQRQRLADQVAMSTLDVELVSEPVAVAQSRGGFLGGLASGWDALVTTLSTLVLVLGVVLPWLALVGVGYLGYRWWRRSRSSQAAGGQGPAGGAGPDDGPGYGPSGDGPDDTAASDDAPDDAPATPVPAGR</sequence>
<evidence type="ECO:0000256" key="2">
    <source>
        <dbReference type="SAM" id="MobiDB-lite"/>
    </source>
</evidence>
<feature type="compositionally biased region" description="Acidic residues" evidence="2">
    <location>
        <begin position="323"/>
        <end position="335"/>
    </location>
</feature>
<gene>
    <name evidence="6" type="ORF">GCM10007368_21840</name>
</gene>
<keyword evidence="3" id="KW-0812">Transmembrane</keyword>
<keyword evidence="4" id="KW-0732">Signal</keyword>
<feature type="compositionally biased region" description="Gly residues" evidence="2">
    <location>
        <begin position="301"/>
        <end position="321"/>
    </location>
</feature>
<organism evidence="6 7">
    <name type="scientific">Isoptericola cucumis</name>
    <dbReference type="NCBI Taxonomy" id="1776856"/>
    <lineage>
        <taxon>Bacteria</taxon>
        <taxon>Bacillati</taxon>
        <taxon>Actinomycetota</taxon>
        <taxon>Actinomycetes</taxon>
        <taxon>Micrococcales</taxon>
        <taxon>Promicromonosporaceae</taxon>
        <taxon>Isoptericola</taxon>
    </lineage>
</organism>
<dbReference type="InterPro" id="IPR025645">
    <property type="entry name" value="DUF4349"/>
</dbReference>
<evidence type="ECO:0000256" key="3">
    <source>
        <dbReference type="SAM" id="Phobius"/>
    </source>
</evidence>
<evidence type="ECO:0000313" key="7">
    <source>
        <dbReference type="Proteomes" id="UP000632535"/>
    </source>
</evidence>
<evidence type="ECO:0000313" key="6">
    <source>
        <dbReference type="EMBL" id="GGI08571.1"/>
    </source>
</evidence>
<dbReference type="PROSITE" id="PS51257">
    <property type="entry name" value="PROKAR_LIPOPROTEIN"/>
    <property type="match status" value="1"/>
</dbReference>
<feature type="domain" description="DUF4349" evidence="5">
    <location>
        <begin position="81"/>
        <end position="289"/>
    </location>
</feature>
<accession>A0ABQ2B7G5</accession>
<feature type="region of interest" description="Disordered" evidence="2">
    <location>
        <begin position="111"/>
        <end position="134"/>
    </location>
</feature>
<feature type="chain" id="PRO_5045236442" description="DUF4349 domain-containing protein" evidence="4">
    <location>
        <begin position="29"/>
        <end position="346"/>
    </location>
</feature>
<evidence type="ECO:0000259" key="5">
    <source>
        <dbReference type="Pfam" id="PF14257"/>
    </source>
</evidence>
<feature type="compositionally biased region" description="Low complexity" evidence="2">
    <location>
        <begin position="336"/>
        <end position="346"/>
    </location>
</feature>
<feature type="compositionally biased region" description="Low complexity" evidence="2">
    <location>
        <begin position="40"/>
        <end position="55"/>
    </location>
</feature>
<reference evidence="7" key="1">
    <citation type="journal article" date="2019" name="Int. J. Syst. Evol. Microbiol.">
        <title>The Global Catalogue of Microorganisms (GCM) 10K type strain sequencing project: providing services to taxonomists for standard genome sequencing and annotation.</title>
        <authorList>
            <consortium name="The Broad Institute Genomics Platform"/>
            <consortium name="The Broad Institute Genome Sequencing Center for Infectious Disease"/>
            <person name="Wu L."/>
            <person name="Ma J."/>
        </authorList>
    </citation>
    <scope>NUCLEOTIDE SEQUENCE [LARGE SCALE GENOMIC DNA]</scope>
    <source>
        <strain evidence="7">CCM 8653</strain>
    </source>
</reference>
<keyword evidence="3" id="KW-1133">Transmembrane helix</keyword>